<gene>
    <name evidence="1" type="ORF">BV25DRAFT_1843562</name>
</gene>
<organism evidence="1 2">
    <name type="scientific">Artomyces pyxidatus</name>
    <dbReference type="NCBI Taxonomy" id="48021"/>
    <lineage>
        <taxon>Eukaryota</taxon>
        <taxon>Fungi</taxon>
        <taxon>Dikarya</taxon>
        <taxon>Basidiomycota</taxon>
        <taxon>Agaricomycotina</taxon>
        <taxon>Agaricomycetes</taxon>
        <taxon>Russulales</taxon>
        <taxon>Auriscalpiaceae</taxon>
        <taxon>Artomyces</taxon>
    </lineage>
</organism>
<proteinExistence type="predicted"/>
<sequence>MHSYNKRFREIVIAHPPESIQSRDQLASNSQNQDPHKLGSTPSPTQNRIQDMYSVGCFWEDRSTVASGRQWPEFAKSVTWRNGLKTVAPYVGIPLNLKDADVGVHQENPP</sequence>
<dbReference type="EMBL" id="MU277388">
    <property type="protein sequence ID" value="KAI0054581.1"/>
    <property type="molecule type" value="Genomic_DNA"/>
</dbReference>
<evidence type="ECO:0000313" key="2">
    <source>
        <dbReference type="Proteomes" id="UP000814140"/>
    </source>
</evidence>
<reference evidence="1" key="2">
    <citation type="journal article" date="2022" name="New Phytol.">
        <title>Evolutionary transition to the ectomycorrhizal habit in the genomes of a hyperdiverse lineage of mushroom-forming fungi.</title>
        <authorList>
            <person name="Looney B."/>
            <person name="Miyauchi S."/>
            <person name="Morin E."/>
            <person name="Drula E."/>
            <person name="Courty P.E."/>
            <person name="Kohler A."/>
            <person name="Kuo A."/>
            <person name="LaButti K."/>
            <person name="Pangilinan J."/>
            <person name="Lipzen A."/>
            <person name="Riley R."/>
            <person name="Andreopoulos W."/>
            <person name="He G."/>
            <person name="Johnson J."/>
            <person name="Nolan M."/>
            <person name="Tritt A."/>
            <person name="Barry K.W."/>
            <person name="Grigoriev I.V."/>
            <person name="Nagy L.G."/>
            <person name="Hibbett D."/>
            <person name="Henrissat B."/>
            <person name="Matheny P.B."/>
            <person name="Labbe J."/>
            <person name="Martin F.M."/>
        </authorList>
    </citation>
    <scope>NUCLEOTIDE SEQUENCE</scope>
    <source>
        <strain evidence="1">HHB10654</strain>
    </source>
</reference>
<dbReference type="Proteomes" id="UP000814140">
    <property type="component" value="Unassembled WGS sequence"/>
</dbReference>
<reference evidence="1" key="1">
    <citation type="submission" date="2021-03" db="EMBL/GenBank/DDBJ databases">
        <authorList>
            <consortium name="DOE Joint Genome Institute"/>
            <person name="Ahrendt S."/>
            <person name="Looney B.P."/>
            <person name="Miyauchi S."/>
            <person name="Morin E."/>
            <person name="Drula E."/>
            <person name="Courty P.E."/>
            <person name="Chicoki N."/>
            <person name="Fauchery L."/>
            <person name="Kohler A."/>
            <person name="Kuo A."/>
            <person name="Labutti K."/>
            <person name="Pangilinan J."/>
            <person name="Lipzen A."/>
            <person name="Riley R."/>
            <person name="Andreopoulos W."/>
            <person name="He G."/>
            <person name="Johnson J."/>
            <person name="Barry K.W."/>
            <person name="Grigoriev I.V."/>
            <person name="Nagy L."/>
            <person name="Hibbett D."/>
            <person name="Henrissat B."/>
            <person name="Matheny P.B."/>
            <person name="Labbe J."/>
            <person name="Martin F."/>
        </authorList>
    </citation>
    <scope>NUCLEOTIDE SEQUENCE</scope>
    <source>
        <strain evidence="1">HHB10654</strain>
    </source>
</reference>
<accession>A0ACB8SF99</accession>
<name>A0ACB8SF99_9AGAM</name>
<evidence type="ECO:0000313" key="1">
    <source>
        <dbReference type="EMBL" id="KAI0054581.1"/>
    </source>
</evidence>
<protein>
    <submittedName>
        <fullName evidence="1">Uncharacterized protein</fullName>
    </submittedName>
</protein>
<comment type="caution">
    <text evidence="1">The sequence shown here is derived from an EMBL/GenBank/DDBJ whole genome shotgun (WGS) entry which is preliminary data.</text>
</comment>
<keyword evidence="2" id="KW-1185">Reference proteome</keyword>